<evidence type="ECO:0000256" key="1">
    <source>
        <dbReference type="ARBA" id="ARBA00009580"/>
    </source>
</evidence>
<dbReference type="InterPro" id="IPR029021">
    <property type="entry name" value="Prot-tyrosine_phosphatase-like"/>
</dbReference>
<name>A0ABX1J559_9PSEU</name>
<organism evidence="4 5">
    <name type="scientific">Amycolatopsis acididurans</name>
    <dbReference type="NCBI Taxonomy" id="2724524"/>
    <lineage>
        <taxon>Bacteria</taxon>
        <taxon>Bacillati</taxon>
        <taxon>Actinomycetota</taxon>
        <taxon>Actinomycetes</taxon>
        <taxon>Pseudonocardiales</taxon>
        <taxon>Pseudonocardiaceae</taxon>
        <taxon>Amycolatopsis</taxon>
    </lineage>
</organism>
<dbReference type="RefSeq" id="WP_168516453.1">
    <property type="nucleotide sequence ID" value="NZ_JAAXLS010000009.1"/>
</dbReference>
<dbReference type="PANTHER" id="PTHR31126:SF1">
    <property type="entry name" value="TYROSINE SPECIFIC PROTEIN PHOSPHATASES DOMAIN-CONTAINING PROTEIN"/>
    <property type="match status" value="1"/>
</dbReference>
<sequence>MSTLENVSPHRHYPLSGTHNVRDVGGYPTTSGGRIRTRTLIRADALHRLDETGFAAIAELGVRTVIDLREASEREAAPVVFPGPVPESRWRPIFNDRIPVGGQVPLERIYRHMIEDFGDGLTAAVRELARPGALPAIVHCSAGKDRTGVVVALALSVAGVAPEVIAGDYALSSQYLGTGFVADIRRRMADIGLPQQTISDYKVVCPPELILNTLEAITDRHGSAAEFLLAHGATPAELAELRAALVEAPQLR</sequence>
<dbReference type="Pfam" id="PF13350">
    <property type="entry name" value="Y_phosphatase3"/>
    <property type="match status" value="1"/>
</dbReference>
<accession>A0ABX1J559</accession>
<dbReference type="SUPFAM" id="SSF52799">
    <property type="entry name" value="(Phosphotyrosine protein) phosphatases II"/>
    <property type="match status" value="1"/>
</dbReference>
<comment type="caution">
    <text evidence="4">The sequence shown here is derived from an EMBL/GenBank/DDBJ whole genome shotgun (WGS) entry which is preliminary data.</text>
</comment>
<dbReference type="EMBL" id="JAAXLS010000009">
    <property type="protein sequence ID" value="NKQ54506.1"/>
    <property type="molecule type" value="Genomic_DNA"/>
</dbReference>
<comment type="similarity">
    <text evidence="1">Belongs to the protein-tyrosine phosphatase family.</text>
</comment>
<dbReference type="InterPro" id="IPR000387">
    <property type="entry name" value="Tyr_Pase_dom"/>
</dbReference>
<evidence type="ECO:0000313" key="5">
    <source>
        <dbReference type="Proteomes" id="UP000715441"/>
    </source>
</evidence>
<dbReference type="Gene3D" id="3.90.190.10">
    <property type="entry name" value="Protein tyrosine phosphatase superfamily"/>
    <property type="match status" value="1"/>
</dbReference>
<dbReference type="PANTHER" id="PTHR31126">
    <property type="entry name" value="TYROSINE-PROTEIN PHOSPHATASE"/>
    <property type="match status" value="1"/>
</dbReference>
<evidence type="ECO:0000259" key="3">
    <source>
        <dbReference type="PROSITE" id="PS50056"/>
    </source>
</evidence>
<dbReference type="PROSITE" id="PS00383">
    <property type="entry name" value="TYR_PHOSPHATASE_1"/>
    <property type="match status" value="1"/>
</dbReference>
<proteinExistence type="inferred from homology"/>
<dbReference type="Proteomes" id="UP000715441">
    <property type="component" value="Unassembled WGS sequence"/>
</dbReference>
<dbReference type="PROSITE" id="PS50056">
    <property type="entry name" value="TYR_PHOSPHATASE_2"/>
    <property type="match status" value="1"/>
</dbReference>
<keyword evidence="5" id="KW-1185">Reference proteome</keyword>
<feature type="region of interest" description="Disordered" evidence="2">
    <location>
        <begin position="1"/>
        <end position="29"/>
    </location>
</feature>
<protein>
    <submittedName>
        <fullName evidence="4">Tyrosine-protein phosphatase</fullName>
    </submittedName>
</protein>
<feature type="domain" description="Tyrosine specific protein phosphatases" evidence="3">
    <location>
        <begin position="115"/>
        <end position="155"/>
    </location>
</feature>
<gene>
    <name evidence="4" type="ORF">HFP15_16625</name>
</gene>
<evidence type="ECO:0000256" key="2">
    <source>
        <dbReference type="SAM" id="MobiDB-lite"/>
    </source>
</evidence>
<reference evidence="4 5" key="1">
    <citation type="submission" date="2020-04" db="EMBL/GenBank/DDBJ databases">
        <title>Novel species.</title>
        <authorList>
            <person name="Teo W.F.A."/>
            <person name="Lipun K."/>
            <person name="Srisuk N."/>
            <person name="Duangmal K."/>
        </authorList>
    </citation>
    <scope>NUCLEOTIDE SEQUENCE [LARGE SCALE GENOMIC DNA]</scope>
    <source>
        <strain evidence="4 5">K13G38</strain>
    </source>
</reference>
<dbReference type="InterPro" id="IPR016130">
    <property type="entry name" value="Tyr_Pase_AS"/>
</dbReference>
<dbReference type="InterPro" id="IPR026893">
    <property type="entry name" value="Tyr/Ser_Pase_IphP-type"/>
</dbReference>
<evidence type="ECO:0000313" key="4">
    <source>
        <dbReference type="EMBL" id="NKQ54506.1"/>
    </source>
</evidence>